<protein>
    <submittedName>
        <fullName evidence="1">Uncharacterized protein</fullName>
    </submittedName>
</protein>
<dbReference type="Proteomes" id="UP000018747">
    <property type="component" value="Unassembled WGS sequence"/>
</dbReference>
<organism evidence="1 2">
    <name type="scientific">Leptospira alexanderi serovar Manhao 3 str. L 60</name>
    <dbReference type="NCBI Taxonomy" id="1049759"/>
    <lineage>
        <taxon>Bacteria</taxon>
        <taxon>Pseudomonadati</taxon>
        <taxon>Spirochaetota</taxon>
        <taxon>Spirochaetia</taxon>
        <taxon>Leptospirales</taxon>
        <taxon>Leptospiraceae</taxon>
        <taxon>Leptospira</taxon>
    </lineage>
</organism>
<gene>
    <name evidence="1" type="ORF">LEP1GSC062_2046</name>
</gene>
<dbReference type="EMBL" id="AHMT02000041">
    <property type="protein sequence ID" value="EQA61975.1"/>
    <property type="molecule type" value="Genomic_DNA"/>
</dbReference>
<comment type="caution">
    <text evidence="1">The sequence shown here is derived from an EMBL/GenBank/DDBJ whole genome shotgun (WGS) entry which is preliminary data.</text>
</comment>
<accession>V6HVV9</accession>
<evidence type="ECO:0000313" key="1">
    <source>
        <dbReference type="EMBL" id="EQA61975.1"/>
    </source>
</evidence>
<reference evidence="1" key="1">
    <citation type="submission" date="2013-05" db="EMBL/GenBank/DDBJ databases">
        <authorList>
            <person name="Harkins D.M."/>
            <person name="Durkin A.S."/>
            <person name="Brinkac L.M."/>
            <person name="Haft D.H."/>
            <person name="Selengut J.D."/>
            <person name="Sanka R."/>
            <person name="DePew J."/>
            <person name="Purushe J."/>
            <person name="Hartskeerl R.A."/>
            <person name="Ahmed A."/>
            <person name="van der Linden H."/>
            <person name="Goris M.G.A."/>
            <person name="Vinetz J.M."/>
            <person name="Sutton G.G."/>
            <person name="Nierman W.C."/>
            <person name="Fouts D.E."/>
        </authorList>
    </citation>
    <scope>NUCLEOTIDE SEQUENCE [LARGE SCALE GENOMIC DNA]</scope>
    <source>
        <strain evidence="1">L 60</strain>
    </source>
</reference>
<dbReference type="AlphaFoldDB" id="V6HVV9"/>
<sequence length="108" mass="13007">MIENRTKILETDPIIPIPDTLIKLTLKIFDRNDKFVRRNHFAFNNGYTASLVRYQDNLFDDIDRKYFDYYEVAILKTENFELTDELAKLIGENYNRIRFTEEKETIDC</sequence>
<name>V6HVV9_9LEPT</name>
<proteinExistence type="predicted"/>
<dbReference type="RefSeq" id="WP_010576124.1">
    <property type="nucleotide sequence ID" value="NZ_AHMT02000041.1"/>
</dbReference>
<keyword evidence="2" id="KW-1185">Reference proteome</keyword>
<evidence type="ECO:0000313" key="2">
    <source>
        <dbReference type="Proteomes" id="UP000018747"/>
    </source>
</evidence>